<dbReference type="AlphaFoldDB" id="A0AAU8HJB9"/>
<organism evidence="2">
    <name type="scientific">Micromonospora sp. CCTCC AA 2012012</name>
    <dbReference type="NCBI Taxonomy" id="3111921"/>
    <lineage>
        <taxon>Bacteria</taxon>
        <taxon>Bacillati</taxon>
        <taxon>Actinomycetota</taxon>
        <taxon>Actinomycetes</taxon>
        <taxon>Micromonosporales</taxon>
        <taxon>Micromonosporaceae</taxon>
        <taxon>Micromonospora</taxon>
    </lineage>
</organism>
<dbReference type="EMBL" id="CP159342">
    <property type="protein sequence ID" value="XCH75301.1"/>
    <property type="molecule type" value="Genomic_DNA"/>
</dbReference>
<dbReference type="RefSeq" id="WP_350934664.1">
    <property type="nucleotide sequence ID" value="NZ_CP157762.1"/>
</dbReference>
<accession>A0AAU8HJB9</accession>
<reference evidence="1" key="1">
    <citation type="submission" date="2024-01" db="EMBL/GenBank/DDBJ databases">
        <title>The genome sequence of Micromonospora mangrovi CCTCC AA 2012012.</title>
        <authorList>
            <person name="Gao J."/>
        </authorList>
    </citation>
    <scope>NUCLEOTIDE SEQUENCE</scope>
    <source>
        <strain evidence="1">CCTCC AA 2012012</strain>
    </source>
</reference>
<sequence>MASVRPLDGCHVVSSGARVVDGGAECRADGVVVVGLRAVVAVGVGQDGEERGPASEVVVAADQLCEGGEEQGCVAFWDEAGPLVFQPAPEAVGGRPEFFRAGVPRRDEVRRGQLAGVMG</sequence>
<dbReference type="EMBL" id="CP157762">
    <property type="protein sequence ID" value="XBP94601.1"/>
    <property type="molecule type" value="Genomic_DNA"/>
</dbReference>
<protein>
    <submittedName>
        <fullName evidence="2">Uncharacterized protein</fullName>
    </submittedName>
</protein>
<name>A0AAU8HJB9_9ACTN</name>
<gene>
    <name evidence="2" type="ORF">ABUL08_04130</name>
    <name evidence="1" type="ORF">VK199_04110</name>
</gene>
<evidence type="ECO:0000313" key="1">
    <source>
        <dbReference type="EMBL" id="XBP94601.1"/>
    </source>
</evidence>
<reference evidence="2" key="2">
    <citation type="submission" date="2024-06" db="EMBL/GenBank/DDBJ databases">
        <title>Micromonospora mangrovi CCTCC AA 2012012 genome sequences.</title>
        <authorList>
            <person name="Gao J."/>
        </authorList>
    </citation>
    <scope>NUCLEOTIDE SEQUENCE</scope>
    <source>
        <strain evidence="2">CCTCC AA 2012012</strain>
    </source>
</reference>
<evidence type="ECO:0000313" key="2">
    <source>
        <dbReference type="EMBL" id="XCH75301.1"/>
    </source>
</evidence>
<proteinExistence type="predicted"/>